<accession>A0A6J4V5C7</accession>
<dbReference type="PANTHER" id="PTHR30193:SF41">
    <property type="entry name" value="DIACETYLCHITOBIOSE UPTAKE SYSTEM PERMEASE PROTEIN NGCF"/>
    <property type="match status" value="1"/>
</dbReference>
<evidence type="ECO:0000256" key="6">
    <source>
        <dbReference type="ARBA" id="ARBA00023136"/>
    </source>
</evidence>
<feature type="transmembrane region" description="Helical" evidence="7">
    <location>
        <begin position="121"/>
        <end position="141"/>
    </location>
</feature>
<dbReference type="InterPro" id="IPR035906">
    <property type="entry name" value="MetI-like_sf"/>
</dbReference>
<dbReference type="PROSITE" id="PS50928">
    <property type="entry name" value="ABC_TM1"/>
    <property type="match status" value="1"/>
</dbReference>
<keyword evidence="2 7" id="KW-0813">Transport</keyword>
<dbReference type="PANTHER" id="PTHR30193">
    <property type="entry name" value="ABC TRANSPORTER PERMEASE PROTEIN"/>
    <property type="match status" value="1"/>
</dbReference>
<name>A0A6J4V5C7_9BACT</name>
<dbReference type="EMBL" id="CADCWL010000114">
    <property type="protein sequence ID" value="CAA9567349.1"/>
    <property type="molecule type" value="Genomic_DNA"/>
</dbReference>
<dbReference type="AlphaFoldDB" id="A0A6J4V5C7"/>
<feature type="domain" description="ABC transmembrane type-1" evidence="8">
    <location>
        <begin position="84"/>
        <end position="300"/>
    </location>
</feature>
<comment type="similarity">
    <text evidence="7">Belongs to the binding-protein-dependent transport system permease family.</text>
</comment>
<feature type="transmembrane region" description="Helical" evidence="7">
    <location>
        <begin position="25"/>
        <end position="52"/>
    </location>
</feature>
<sequence>MAVAVDRVLTQPGRRPRIVRAQRRAAGFLFVLPAAAFIGVFFLVPLGLAAWVSLHDWPLFGATSFTGFDNFMALVRDGAFWRSLWFTTRYALLVTPPIFLLGFALAMLANARAPGVGLFRTLFFLPNVVGFGAACLLWYFMLNDQYGVINAALRRVGVLEGSLLWLAKADTALAIIIAMVVWKTAGGTMLLLLIGMQAIPEDLYQAAAVDGAGPWERLRSITLPLLKRTFALALVLSITGSYLAFDQFFILTQGGPRNATTSIVQLITNTAFSSFEVGYATTMAFALLGVLIVLSSMQLFLLRDSTQY</sequence>
<protein>
    <submittedName>
        <fullName evidence="9">ABC transporter, permease protein 1 (Cluster 1, maltose/g3p/polyamine/iron)</fullName>
    </submittedName>
</protein>
<feature type="transmembrane region" description="Helical" evidence="7">
    <location>
        <begin position="279"/>
        <end position="302"/>
    </location>
</feature>
<evidence type="ECO:0000256" key="5">
    <source>
        <dbReference type="ARBA" id="ARBA00022989"/>
    </source>
</evidence>
<dbReference type="GO" id="GO:0055085">
    <property type="term" value="P:transmembrane transport"/>
    <property type="evidence" value="ECO:0007669"/>
    <property type="project" value="InterPro"/>
</dbReference>
<evidence type="ECO:0000259" key="8">
    <source>
        <dbReference type="PROSITE" id="PS50928"/>
    </source>
</evidence>
<dbReference type="GO" id="GO:0005886">
    <property type="term" value="C:plasma membrane"/>
    <property type="evidence" value="ECO:0007669"/>
    <property type="project" value="UniProtKB-SubCell"/>
</dbReference>
<keyword evidence="6 7" id="KW-0472">Membrane</keyword>
<dbReference type="InterPro" id="IPR051393">
    <property type="entry name" value="ABC_transporter_permease"/>
</dbReference>
<evidence type="ECO:0000256" key="1">
    <source>
        <dbReference type="ARBA" id="ARBA00004651"/>
    </source>
</evidence>
<evidence type="ECO:0000313" key="9">
    <source>
        <dbReference type="EMBL" id="CAA9567349.1"/>
    </source>
</evidence>
<evidence type="ECO:0000256" key="2">
    <source>
        <dbReference type="ARBA" id="ARBA00022448"/>
    </source>
</evidence>
<dbReference type="Gene3D" id="1.10.3720.10">
    <property type="entry name" value="MetI-like"/>
    <property type="match status" value="1"/>
</dbReference>
<feature type="transmembrane region" description="Helical" evidence="7">
    <location>
        <begin position="225"/>
        <end position="245"/>
    </location>
</feature>
<keyword evidence="4 7" id="KW-0812">Transmembrane</keyword>
<evidence type="ECO:0000256" key="7">
    <source>
        <dbReference type="RuleBase" id="RU363032"/>
    </source>
</evidence>
<evidence type="ECO:0000256" key="4">
    <source>
        <dbReference type="ARBA" id="ARBA00022692"/>
    </source>
</evidence>
<reference evidence="9" key="1">
    <citation type="submission" date="2020-02" db="EMBL/GenBank/DDBJ databases">
        <authorList>
            <person name="Meier V. D."/>
        </authorList>
    </citation>
    <scope>NUCLEOTIDE SEQUENCE</scope>
    <source>
        <strain evidence="9">AVDCRST_MAG19</strain>
    </source>
</reference>
<dbReference type="SUPFAM" id="SSF161098">
    <property type="entry name" value="MetI-like"/>
    <property type="match status" value="1"/>
</dbReference>
<proteinExistence type="inferred from homology"/>
<gene>
    <name evidence="9" type="ORF">AVDCRST_MAG19-2403</name>
</gene>
<organism evidence="9">
    <name type="scientific">uncultured Thermomicrobiales bacterium</name>
    <dbReference type="NCBI Taxonomy" id="1645740"/>
    <lineage>
        <taxon>Bacteria</taxon>
        <taxon>Pseudomonadati</taxon>
        <taxon>Thermomicrobiota</taxon>
        <taxon>Thermomicrobia</taxon>
        <taxon>Thermomicrobiales</taxon>
        <taxon>environmental samples</taxon>
    </lineage>
</organism>
<evidence type="ECO:0000256" key="3">
    <source>
        <dbReference type="ARBA" id="ARBA00022475"/>
    </source>
</evidence>
<dbReference type="CDD" id="cd06261">
    <property type="entry name" value="TM_PBP2"/>
    <property type="match status" value="1"/>
</dbReference>
<comment type="subcellular location">
    <subcellularLocation>
        <location evidence="1 7">Cell membrane</location>
        <topology evidence="1 7">Multi-pass membrane protein</topology>
    </subcellularLocation>
</comment>
<keyword evidence="3" id="KW-1003">Cell membrane</keyword>
<keyword evidence="5 7" id="KW-1133">Transmembrane helix</keyword>
<feature type="transmembrane region" description="Helical" evidence="7">
    <location>
        <begin position="90"/>
        <end position="109"/>
    </location>
</feature>
<dbReference type="Pfam" id="PF00528">
    <property type="entry name" value="BPD_transp_1"/>
    <property type="match status" value="1"/>
</dbReference>
<dbReference type="InterPro" id="IPR000515">
    <property type="entry name" value="MetI-like"/>
</dbReference>
<feature type="transmembrane region" description="Helical" evidence="7">
    <location>
        <begin position="172"/>
        <end position="194"/>
    </location>
</feature>